<name>A0A1Y1N958_PHOPY</name>
<dbReference type="EMBL" id="GEZM01009636">
    <property type="protein sequence ID" value="JAV94440.1"/>
    <property type="molecule type" value="Transcribed_RNA"/>
</dbReference>
<dbReference type="EMBL" id="GEZM01009634">
    <property type="protein sequence ID" value="JAV94442.1"/>
    <property type="molecule type" value="Transcribed_RNA"/>
</dbReference>
<evidence type="ECO:0000313" key="1">
    <source>
        <dbReference type="EMBL" id="JAV94442.1"/>
    </source>
</evidence>
<dbReference type="AlphaFoldDB" id="A0A1Y1N958"/>
<reference evidence="1" key="1">
    <citation type="journal article" date="2016" name="Sci. Rep.">
        <title>Molecular characterization of firefly nuptial gifts: a multi-omics approach sheds light on postcopulatory sexual selection.</title>
        <authorList>
            <person name="Al-Wathiqui N."/>
            <person name="Fallon T.R."/>
            <person name="South A."/>
            <person name="Weng J.K."/>
            <person name="Lewis S.M."/>
        </authorList>
    </citation>
    <scope>NUCLEOTIDE SEQUENCE</scope>
</reference>
<organism evidence="1">
    <name type="scientific">Photinus pyralis</name>
    <name type="common">Common eastern firefly</name>
    <name type="synonym">Lampyris pyralis</name>
    <dbReference type="NCBI Taxonomy" id="7054"/>
    <lineage>
        <taxon>Eukaryota</taxon>
        <taxon>Metazoa</taxon>
        <taxon>Ecdysozoa</taxon>
        <taxon>Arthropoda</taxon>
        <taxon>Hexapoda</taxon>
        <taxon>Insecta</taxon>
        <taxon>Pterygota</taxon>
        <taxon>Neoptera</taxon>
        <taxon>Endopterygota</taxon>
        <taxon>Coleoptera</taxon>
        <taxon>Polyphaga</taxon>
        <taxon>Elateriformia</taxon>
        <taxon>Elateroidea</taxon>
        <taxon>Lampyridae</taxon>
        <taxon>Lampyrinae</taxon>
        <taxon>Photinus</taxon>
    </lineage>
</organism>
<protein>
    <submittedName>
        <fullName evidence="1">Uncharacterized protein</fullName>
    </submittedName>
</protein>
<proteinExistence type="predicted"/>
<accession>A0A1Y1N958</accession>
<sequence length="138" mass="16263">MDHLHHVQSQVNAWAQTVVCEVFKRRYAMHHILSMYCQFSWLKVHQRSDKLNFLKIYGTDKNPPFSCFIKEFESSLFSLAKSMQSQCSFENKDCTGTAQVLLIKNAIREEKKLKIIPGINFLLGTKSRWEKVAFRIRY</sequence>